<dbReference type="PANTHER" id="PTHR30154">
    <property type="entry name" value="LEUCINE-RESPONSIVE REGULATORY PROTEIN"/>
    <property type="match status" value="1"/>
</dbReference>
<sequence>MNGKPEMSTKVDIDDYDRKILRALQENADYSMAELGEKVGLSHTPCWRRIKRLEADGVIRGRVTLLQGEKLELSVSVHAYITTSEHDQTTLQQFENSVREIPEIVECYSTSGESDYMLRIVVNSVKDYDQLLKNTLVNLPNVASVKSVFALKQIKYTTELPI</sequence>
<protein>
    <submittedName>
        <fullName evidence="5">Lrp/AsnC family transcriptional regulator</fullName>
    </submittedName>
</protein>
<dbReference type="GO" id="GO:0043565">
    <property type="term" value="F:sequence-specific DNA binding"/>
    <property type="evidence" value="ECO:0007669"/>
    <property type="project" value="InterPro"/>
</dbReference>
<comment type="caution">
    <text evidence="5">The sequence shown here is derived from an EMBL/GenBank/DDBJ whole genome shotgun (WGS) entry which is preliminary data.</text>
</comment>
<dbReference type="InterPro" id="IPR019885">
    <property type="entry name" value="Tscrpt_reg_HTH_AsnC-type_CS"/>
</dbReference>
<dbReference type="InterPro" id="IPR011008">
    <property type="entry name" value="Dimeric_a/b-barrel"/>
</dbReference>
<name>A0AAV3UAX5_9ALTE</name>
<reference evidence="6" key="1">
    <citation type="journal article" date="2019" name="Int. J. Syst. Evol. Microbiol.">
        <title>The Global Catalogue of Microorganisms (GCM) 10K type strain sequencing project: providing services to taxonomists for standard genome sequencing and annotation.</title>
        <authorList>
            <consortium name="The Broad Institute Genomics Platform"/>
            <consortium name="The Broad Institute Genome Sequencing Center for Infectious Disease"/>
            <person name="Wu L."/>
            <person name="Ma J."/>
        </authorList>
    </citation>
    <scope>NUCLEOTIDE SEQUENCE [LARGE SCALE GENOMIC DNA]</scope>
    <source>
        <strain evidence="6">JCM 19134</strain>
    </source>
</reference>
<keyword evidence="3" id="KW-0804">Transcription</keyword>
<dbReference type="SMART" id="SM00344">
    <property type="entry name" value="HTH_ASNC"/>
    <property type="match status" value="1"/>
</dbReference>
<evidence type="ECO:0000256" key="3">
    <source>
        <dbReference type="ARBA" id="ARBA00023163"/>
    </source>
</evidence>
<keyword evidence="1" id="KW-0805">Transcription regulation</keyword>
<evidence type="ECO:0000313" key="5">
    <source>
        <dbReference type="EMBL" id="GAA4960744.1"/>
    </source>
</evidence>
<accession>A0AAV3UAX5</accession>
<dbReference type="Pfam" id="PF01037">
    <property type="entry name" value="AsnC_trans_reg"/>
    <property type="match status" value="1"/>
</dbReference>
<dbReference type="GO" id="GO:0006355">
    <property type="term" value="P:regulation of DNA-templated transcription"/>
    <property type="evidence" value="ECO:0007669"/>
    <property type="project" value="UniProtKB-ARBA"/>
</dbReference>
<evidence type="ECO:0000313" key="6">
    <source>
        <dbReference type="Proteomes" id="UP001409585"/>
    </source>
</evidence>
<dbReference type="GO" id="GO:0005829">
    <property type="term" value="C:cytosol"/>
    <property type="evidence" value="ECO:0007669"/>
    <property type="project" value="TreeGrafter"/>
</dbReference>
<dbReference type="Proteomes" id="UP001409585">
    <property type="component" value="Unassembled WGS sequence"/>
</dbReference>
<dbReference type="InterPro" id="IPR000485">
    <property type="entry name" value="AsnC-type_HTH_dom"/>
</dbReference>
<dbReference type="Gene3D" id="3.30.70.920">
    <property type="match status" value="1"/>
</dbReference>
<evidence type="ECO:0000256" key="2">
    <source>
        <dbReference type="ARBA" id="ARBA00023125"/>
    </source>
</evidence>
<feature type="domain" description="HTH asnC-type" evidence="4">
    <location>
        <begin position="13"/>
        <end position="74"/>
    </location>
</feature>
<gene>
    <name evidence="5" type="ORF">GCM10025791_47700</name>
</gene>
<evidence type="ECO:0000256" key="1">
    <source>
        <dbReference type="ARBA" id="ARBA00023015"/>
    </source>
</evidence>
<dbReference type="GO" id="GO:0043200">
    <property type="term" value="P:response to amino acid"/>
    <property type="evidence" value="ECO:0007669"/>
    <property type="project" value="TreeGrafter"/>
</dbReference>
<dbReference type="RefSeq" id="WP_390517219.1">
    <property type="nucleotide sequence ID" value="NZ_AP031496.1"/>
</dbReference>
<dbReference type="InterPro" id="IPR036388">
    <property type="entry name" value="WH-like_DNA-bd_sf"/>
</dbReference>
<dbReference type="SUPFAM" id="SSF46785">
    <property type="entry name" value="Winged helix' DNA-binding domain"/>
    <property type="match status" value="1"/>
</dbReference>
<proteinExistence type="predicted"/>
<organism evidence="5 6">
    <name type="scientific">Halioxenophilus aromaticivorans</name>
    <dbReference type="NCBI Taxonomy" id="1306992"/>
    <lineage>
        <taxon>Bacteria</taxon>
        <taxon>Pseudomonadati</taxon>
        <taxon>Pseudomonadota</taxon>
        <taxon>Gammaproteobacteria</taxon>
        <taxon>Alteromonadales</taxon>
        <taxon>Alteromonadaceae</taxon>
        <taxon>Halioxenophilus</taxon>
    </lineage>
</organism>
<dbReference type="PROSITE" id="PS50956">
    <property type="entry name" value="HTH_ASNC_2"/>
    <property type="match status" value="1"/>
</dbReference>
<dbReference type="SUPFAM" id="SSF54909">
    <property type="entry name" value="Dimeric alpha+beta barrel"/>
    <property type="match status" value="1"/>
</dbReference>
<dbReference type="PANTHER" id="PTHR30154:SF17">
    <property type="entry name" value="DNA-BINDING TRANSCRIPTIONAL ACTIVATOR DECR"/>
    <property type="match status" value="1"/>
</dbReference>
<keyword evidence="2" id="KW-0238">DNA-binding</keyword>
<dbReference type="InterPro" id="IPR011991">
    <property type="entry name" value="ArsR-like_HTH"/>
</dbReference>
<dbReference type="PRINTS" id="PR00033">
    <property type="entry name" value="HTHASNC"/>
</dbReference>
<dbReference type="PROSITE" id="PS00519">
    <property type="entry name" value="HTH_ASNC_1"/>
    <property type="match status" value="1"/>
</dbReference>
<dbReference type="InterPro" id="IPR036390">
    <property type="entry name" value="WH_DNA-bd_sf"/>
</dbReference>
<dbReference type="AlphaFoldDB" id="A0AAV3UAX5"/>
<dbReference type="Gene3D" id="1.10.10.10">
    <property type="entry name" value="Winged helix-like DNA-binding domain superfamily/Winged helix DNA-binding domain"/>
    <property type="match status" value="1"/>
</dbReference>
<dbReference type="CDD" id="cd00090">
    <property type="entry name" value="HTH_ARSR"/>
    <property type="match status" value="1"/>
</dbReference>
<evidence type="ECO:0000259" key="4">
    <source>
        <dbReference type="PROSITE" id="PS50956"/>
    </source>
</evidence>
<dbReference type="InterPro" id="IPR019887">
    <property type="entry name" value="Tscrpt_reg_AsnC/Lrp_C"/>
</dbReference>
<dbReference type="InterPro" id="IPR019888">
    <property type="entry name" value="Tscrpt_reg_AsnC-like"/>
</dbReference>
<keyword evidence="6" id="KW-1185">Reference proteome</keyword>
<dbReference type="Pfam" id="PF13412">
    <property type="entry name" value="HTH_24"/>
    <property type="match status" value="1"/>
</dbReference>
<dbReference type="EMBL" id="BAABLX010000079">
    <property type="protein sequence ID" value="GAA4960744.1"/>
    <property type="molecule type" value="Genomic_DNA"/>
</dbReference>